<dbReference type="InterPro" id="IPR000064">
    <property type="entry name" value="NLP_P60_dom"/>
</dbReference>
<evidence type="ECO:0000313" key="7">
    <source>
        <dbReference type="EMBL" id="RAP76741.1"/>
    </source>
</evidence>
<comment type="caution">
    <text evidence="7">The sequence shown here is derived from an EMBL/GenBank/DDBJ whole genome shotgun (WGS) entry which is preliminary data.</text>
</comment>
<evidence type="ECO:0000256" key="3">
    <source>
        <dbReference type="ARBA" id="ARBA00022801"/>
    </source>
</evidence>
<dbReference type="SUPFAM" id="SSF54001">
    <property type="entry name" value="Cysteine proteinases"/>
    <property type="match status" value="1"/>
</dbReference>
<dbReference type="InterPro" id="IPR051202">
    <property type="entry name" value="Peptidase_C40"/>
</dbReference>
<dbReference type="GO" id="GO:0008234">
    <property type="term" value="F:cysteine-type peptidase activity"/>
    <property type="evidence" value="ECO:0007669"/>
    <property type="project" value="UniProtKB-KW"/>
</dbReference>
<dbReference type="GO" id="GO:0006508">
    <property type="term" value="P:proteolysis"/>
    <property type="evidence" value="ECO:0007669"/>
    <property type="project" value="UniProtKB-KW"/>
</dbReference>
<dbReference type="InterPro" id="IPR012854">
    <property type="entry name" value="Cu_amine_oxidase-like_N"/>
</dbReference>
<feature type="domain" description="NlpC/P60" evidence="6">
    <location>
        <begin position="200"/>
        <end position="328"/>
    </location>
</feature>
<evidence type="ECO:0000256" key="1">
    <source>
        <dbReference type="ARBA" id="ARBA00007074"/>
    </source>
</evidence>
<reference evidence="7 8" key="1">
    <citation type="submission" date="2018-06" db="EMBL/GenBank/DDBJ databases">
        <title>Paenibacillus montanisoli sp. nov., isolated from mountain area soil.</title>
        <authorList>
            <person name="Wu M."/>
        </authorList>
    </citation>
    <scope>NUCLEOTIDE SEQUENCE [LARGE SCALE GENOMIC DNA]</scope>
    <source>
        <strain evidence="7 8">RA17</strain>
    </source>
</reference>
<dbReference type="Gene3D" id="3.90.1720.10">
    <property type="entry name" value="endopeptidase domain like (from Nostoc punctiforme)"/>
    <property type="match status" value="1"/>
</dbReference>
<name>A0A328U5M3_9BACL</name>
<dbReference type="Proteomes" id="UP000249260">
    <property type="component" value="Unassembled WGS sequence"/>
</dbReference>
<evidence type="ECO:0000256" key="5">
    <source>
        <dbReference type="SAM" id="SignalP"/>
    </source>
</evidence>
<dbReference type="PANTHER" id="PTHR47053:SF1">
    <property type="entry name" value="MUREIN DD-ENDOPEPTIDASE MEPH-RELATED"/>
    <property type="match status" value="1"/>
</dbReference>
<feature type="signal peptide" evidence="5">
    <location>
        <begin position="1"/>
        <end position="21"/>
    </location>
</feature>
<keyword evidence="3" id="KW-0378">Hydrolase</keyword>
<dbReference type="RefSeq" id="WP_112882955.1">
    <property type="nucleotide sequence ID" value="NZ_QLUW01000002.1"/>
</dbReference>
<protein>
    <recommendedName>
        <fullName evidence="6">NlpC/P60 domain-containing protein</fullName>
    </recommendedName>
</protein>
<dbReference type="PANTHER" id="PTHR47053">
    <property type="entry name" value="MUREIN DD-ENDOPEPTIDASE MEPH-RELATED"/>
    <property type="match status" value="1"/>
</dbReference>
<dbReference type="PROSITE" id="PS51257">
    <property type="entry name" value="PROKAR_LIPOPROTEIN"/>
    <property type="match status" value="1"/>
</dbReference>
<dbReference type="AlphaFoldDB" id="A0A328U5M3"/>
<dbReference type="EMBL" id="QLUW01000002">
    <property type="protein sequence ID" value="RAP76741.1"/>
    <property type="molecule type" value="Genomic_DNA"/>
</dbReference>
<keyword evidence="5" id="KW-0732">Signal</keyword>
<keyword evidence="4" id="KW-0788">Thiol protease</keyword>
<dbReference type="Pfam" id="PF00877">
    <property type="entry name" value="NLPC_P60"/>
    <property type="match status" value="1"/>
</dbReference>
<dbReference type="PROSITE" id="PS51935">
    <property type="entry name" value="NLPC_P60"/>
    <property type="match status" value="1"/>
</dbReference>
<feature type="chain" id="PRO_5016409268" description="NlpC/P60 domain-containing protein" evidence="5">
    <location>
        <begin position="22"/>
        <end position="328"/>
    </location>
</feature>
<evidence type="ECO:0000256" key="4">
    <source>
        <dbReference type="ARBA" id="ARBA00022807"/>
    </source>
</evidence>
<comment type="similarity">
    <text evidence="1">Belongs to the peptidase C40 family.</text>
</comment>
<dbReference type="SUPFAM" id="SSF55383">
    <property type="entry name" value="Copper amine oxidase, domain N"/>
    <property type="match status" value="1"/>
</dbReference>
<evidence type="ECO:0000256" key="2">
    <source>
        <dbReference type="ARBA" id="ARBA00022670"/>
    </source>
</evidence>
<keyword evidence="2" id="KW-0645">Protease</keyword>
<dbReference type="InterPro" id="IPR036582">
    <property type="entry name" value="Mao_N_sf"/>
</dbReference>
<proteinExistence type="inferred from homology"/>
<keyword evidence="8" id="KW-1185">Reference proteome</keyword>
<organism evidence="7 8">
    <name type="scientific">Paenibacillus montanisoli</name>
    <dbReference type="NCBI Taxonomy" id="2081970"/>
    <lineage>
        <taxon>Bacteria</taxon>
        <taxon>Bacillati</taxon>
        <taxon>Bacillota</taxon>
        <taxon>Bacilli</taxon>
        <taxon>Bacillales</taxon>
        <taxon>Paenibacillaceae</taxon>
        <taxon>Paenibacillus</taxon>
    </lineage>
</organism>
<gene>
    <name evidence="7" type="ORF">DL346_15475</name>
</gene>
<dbReference type="Pfam" id="PF07833">
    <property type="entry name" value="Cu_amine_oxidN1"/>
    <property type="match status" value="1"/>
</dbReference>
<accession>A0A328U5M3</accession>
<dbReference type="InterPro" id="IPR038765">
    <property type="entry name" value="Papain-like_cys_pep_sf"/>
</dbReference>
<evidence type="ECO:0000259" key="6">
    <source>
        <dbReference type="PROSITE" id="PS51935"/>
    </source>
</evidence>
<sequence length="328" mass="37148">MTKRFPIFILLALLLASCSITNDNSNKLKKTATGSIVNVKGHKLGIGQDKPKPIPTEYWMRDGKVWIPAERAAALYDYRYELEPKSRTASMGPMDPLFKLTADSKKAKVGDETVELRNAPRMMNDRLYVEISSLSQLWHTPIEWDGKINSVIVTPPKTEQPGQTISLGTSGSRLRTRNVVPDDGFAPLAMNRDSDWYKASAKASKIIEYGKKFMGVRYKFSAEPYKQSRRFDCSSFMQHIYNYVGIELPRTSKSQSKVGKLVARDELKPGDLIFFYTPGRYSSNKIVSHVGIYIGNNKVLQTYGDPGVTITELEGSWDQRYLWARRVL</sequence>
<evidence type="ECO:0000313" key="8">
    <source>
        <dbReference type="Proteomes" id="UP000249260"/>
    </source>
</evidence>
<dbReference type="OrthoDB" id="9813118at2"/>